<feature type="signal peptide" evidence="1">
    <location>
        <begin position="1"/>
        <end position="16"/>
    </location>
</feature>
<feature type="chain" id="PRO_5002805932" evidence="1">
    <location>
        <begin position="17"/>
        <end position="52"/>
    </location>
</feature>
<organism evidence="2">
    <name type="scientific">Zea mays</name>
    <name type="common">Maize</name>
    <dbReference type="NCBI Taxonomy" id="4577"/>
    <lineage>
        <taxon>Eukaryota</taxon>
        <taxon>Viridiplantae</taxon>
        <taxon>Streptophyta</taxon>
        <taxon>Embryophyta</taxon>
        <taxon>Tracheophyta</taxon>
        <taxon>Spermatophyta</taxon>
        <taxon>Magnoliopsida</taxon>
        <taxon>Liliopsida</taxon>
        <taxon>Poales</taxon>
        <taxon>Poaceae</taxon>
        <taxon>PACMAD clade</taxon>
        <taxon>Panicoideae</taxon>
        <taxon>Andropogonodae</taxon>
        <taxon>Andropogoneae</taxon>
        <taxon>Tripsacinae</taxon>
        <taxon>Zea</taxon>
    </lineage>
</organism>
<keyword evidence="1" id="KW-0732">Signal</keyword>
<reference evidence="2" key="1">
    <citation type="journal article" date="2009" name="PLoS Genet.">
        <title>Sequencing, mapping, and analysis of 27,455 maize full-length cDNAs.</title>
        <authorList>
            <person name="Soderlund C."/>
            <person name="Descour A."/>
            <person name="Kudrna D."/>
            <person name="Bomhoff M."/>
            <person name="Boyd L."/>
            <person name="Currie J."/>
            <person name="Angelova A."/>
            <person name="Collura K."/>
            <person name="Wissotski M."/>
            <person name="Ashley E."/>
            <person name="Morrow D."/>
            <person name="Fernandes J."/>
            <person name="Walbot V."/>
            <person name="Yu Y."/>
        </authorList>
    </citation>
    <scope>NUCLEOTIDE SEQUENCE</scope>
    <source>
        <strain evidence="2">B73</strain>
    </source>
</reference>
<accession>B4FXN1</accession>
<dbReference type="AlphaFoldDB" id="B4FXN1"/>
<evidence type="ECO:0000313" key="2">
    <source>
        <dbReference type="EMBL" id="ACF86874.1"/>
    </source>
</evidence>
<sequence length="52" mass="5904">MRCCLGMMLLLECLHSLHYWGAEITQGLLFHANCNELLLPSDAICAPFYCFP</sequence>
<proteinExistence type="evidence at transcript level"/>
<evidence type="ECO:0000256" key="1">
    <source>
        <dbReference type="SAM" id="SignalP"/>
    </source>
</evidence>
<dbReference type="EMBL" id="BT041869">
    <property type="protein sequence ID" value="ACF86874.1"/>
    <property type="molecule type" value="mRNA"/>
</dbReference>
<name>B4FXN1_MAIZE</name>
<protein>
    <submittedName>
        <fullName evidence="2">Uncharacterized protein</fullName>
    </submittedName>
</protein>